<dbReference type="Proteomes" id="UP000789920">
    <property type="component" value="Unassembled WGS sequence"/>
</dbReference>
<dbReference type="EMBL" id="CAJVQC010047433">
    <property type="protein sequence ID" value="CAG8784727.1"/>
    <property type="molecule type" value="Genomic_DNA"/>
</dbReference>
<name>A0ACA9RAN1_9GLOM</name>
<reference evidence="1" key="1">
    <citation type="submission" date="2021-06" db="EMBL/GenBank/DDBJ databases">
        <authorList>
            <person name="Kallberg Y."/>
            <person name="Tangrot J."/>
            <person name="Rosling A."/>
        </authorList>
    </citation>
    <scope>NUCLEOTIDE SEQUENCE</scope>
    <source>
        <strain evidence="1">MA461A</strain>
    </source>
</reference>
<proteinExistence type="predicted"/>
<feature type="non-terminal residue" evidence="1">
    <location>
        <position position="1"/>
    </location>
</feature>
<gene>
    <name evidence="1" type="ORF">RPERSI_LOCUS18110</name>
</gene>
<organism evidence="1 2">
    <name type="scientific">Racocetra persica</name>
    <dbReference type="NCBI Taxonomy" id="160502"/>
    <lineage>
        <taxon>Eukaryota</taxon>
        <taxon>Fungi</taxon>
        <taxon>Fungi incertae sedis</taxon>
        <taxon>Mucoromycota</taxon>
        <taxon>Glomeromycotina</taxon>
        <taxon>Glomeromycetes</taxon>
        <taxon>Diversisporales</taxon>
        <taxon>Gigasporaceae</taxon>
        <taxon>Racocetra</taxon>
    </lineage>
</organism>
<evidence type="ECO:0000313" key="2">
    <source>
        <dbReference type="Proteomes" id="UP000789920"/>
    </source>
</evidence>
<sequence>QVKKHGKISEVETLLKKVFGSDGKVKSAFIEEIKKSDATLTNLKSLLQKEPKDIITYIARFTYNQLPDTGEEKNKQKTQMKRRIAKKLNKTKESELKDEELNDSLYKIEIEELTIDNKFYTADLKEITTTQNPENDEQKSSWKA</sequence>
<keyword evidence="2" id="KW-1185">Reference proteome</keyword>
<accession>A0ACA9RAN1</accession>
<evidence type="ECO:0000313" key="1">
    <source>
        <dbReference type="EMBL" id="CAG8784727.1"/>
    </source>
</evidence>
<protein>
    <submittedName>
        <fullName evidence="1">1258_t:CDS:1</fullName>
    </submittedName>
</protein>
<comment type="caution">
    <text evidence="1">The sequence shown here is derived from an EMBL/GenBank/DDBJ whole genome shotgun (WGS) entry which is preliminary data.</text>
</comment>